<dbReference type="SUPFAM" id="SSF56784">
    <property type="entry name" value="HAD-like"/>
    <property type="match status" value="1"/>
</dbReference>
<dbReference type="InterPro" id="IPR023214">
    <property type="entry name" value="HAD_sf"/>
</dbReference>
<dbReference type="STRING" id="838561.P344_00630"/>
<organism evidence="1 2">
    <name type="scientific">Spiroplasma mirum ATCC 29335</name>
    <dbReference type="NCBI Taxonomy" id="838561"/>
    <lineage>
        <taxon>Bacteria</taxon>
        <taxon>Bacillati</taxon>
        <taxon>Mycoplasmatota</taxon>
        <taxon>Mollicutes</taxon>
        <taxon>Entomoplasmatales</taxon>
        <taxon>Spiroplasmataceae</taxon>
        <taxon>Spiroplasma</taxon>
    </lineage>
</organism>
<evidence type="ECO:0000313" key="1">
    <source>
        <dbReference type="EMBL" id="AHI57499.1"/>
    </source>
</evidence>
<protein>
    <recommendedName>
        <fullName evidence="3">Hydrolase</fullName>
    </recommendedName>
</protein>
<name>W6AUY9_9MOLU</name>
<reference evidence="1 2" key="1">
    <citation type="submission" date="2013-09" db="EMBL/GenBank/DDBJ databases">
        <title>Complete genome sequence of Spiroplasma mirum suckling mouse cataract agent.</title>
        <authorList>
            <person name="Landry C.A."/>
            <person name="Bastian F.O."/>
            <person name="Thune R.L."/>
        </authorList>
    </citation>
    <scope>NUCLEOTIDE SEQUENCE [LARGE SCALE GENOMIC DNA]</scope>
    <source>
        <strain evidence="1 2">SMCA</strain>
    </source>
</reference>
<dbReference type="AlphaFoldDB" id="W6AUY9"/>
<dbReference type="KEGG" id="smia:P344_00630"/>
<accession>W6AUY9</accession>
<evidence type="ECO:0000313" key="2">
    <source>
        <dbReference type="Proteomes" id="UP000019260"/>
    </source>
</evidence>
<dbReference type="EMBL" id="CP006720">
    <property type="protein sequence ID" value="AHI57499.1"/>
    <property type="molecule type" value="Genomic_DNA"/>
</dbReference>
<dbReference type="Gene3D" id="3.40.50.1000">
    <property type="entry name" value="HAD superfamily/HAD-like"/>
    <property type="match status" value="1"/>
</dbReference>
<keyword evidence="2" id="KW-1185">Reference proteome</keyword>
<sequence length="38" mass="4267">MLKINNDEIKLIVCDIDGTLITNNKELLPEVKATLLDL</sequence>
<dbReference type="Proteomes" id="UP000019260">
    <property type="component" value="Chromosome"/>
</dbReference>
<evidence type="ECO:0008006" key="3">
    <source>
        <dbReference type="Google" id="ProtNLM"/>
    </source>
</evidence>
<dbReference type="PATRIC" id="fig|838561.3.peg.122"/>
<dbReference type="HOGENOM" id="CLU_3333168_0_0_14"/>
<proteinExistence type="predicted"/>
<dbReference type="InterPro" id="IPR036412">
    <property type="entry name" value="HAD-like_sf"/>
</dbReference>
<gene>
    <name evidence="1" type="ORF">P344_00630</name>
</gene>